<name>A0ABW4W3T0_9BACI</name>
<dbReference type="InterPro" id="IPR002560">
    <property type="entry name" value="Transposase_DDE"/>
</dbReference>
<dbReference type="RefSeq" id="WP_377558357.1">
    <property type="nucleotide sequence ID" value="NZ_JBHUHQ010000023.1"/>
</dbReference>
<dbReference type="EMBL" id="JBHUHQ010000023">
    <property type="protein sequence ID" value="MFD2046383.1"/>
    <property type="molecule type" value="Genomic_DNA"/>
</dbReference>
<organism evidence="2 3">
    <name type="scientific">Ornithinibacillus salinisoli</name>
    <dbReference type="NCBI Taxonomy" id="1848459"/>
    <lineage>
        <taxon>Bacteria</taxon>
        <taxon>Bacillati</taxon>
        <taxon>Bacillota</taxon>
        <taxon>Bacilli</taxon>
        <taxon>Bacillales</taxon>
        <taxon>Bacillaceae</taxon>
        <taxon>Ornithinibacillus</taxon>
    </lineage>
</organism>
<comment type="caution">
    <text evidence="2">The sequence shown here is derived from an EMBL/GenBank/DDBJ whole genome shotgun (WGS) entry which is preliminary data.</text>
</comment>
<keyword evidence="3" id="KW-1185">Reference proteome</keyword>
<dbReference type="Pfam" id="PF01610">
    <property type="entry name" value="DDE_Tnp_ISL3"/>
    <property type="match status" value="1"/>
</dbReference>
<dbReference type="PANTHER" id="PTHR33498:SF1">
    <property type="entry name" value="TRANSPOSASE FOR INSERTION SEQUENCE ELEMENT IS1557"/>
    <property type="match status" value="1"/>
</dbReference>
<sequence length="166" mass="20158">DRVRRRIQQDFHDYDRKKCKRMKHVFHKAKDRLKEEELWHLERYLNMSTELRDAYELKEAYREWFDKAKLIGKEKIVQVKEGLHSFYQKVINSGIPEMISSIKTFQNWQVEILNSFVYDYSNGFLEGINNTTKVMKRNAYGFRSFKRFRAKILLARQYKEVGLHVG</sequence>
<evidence type="ECO:0000313" key="2">
    <source>
        <dbReference type="EMBL" id="MFD2046383.1"/>
    </source>
</evidence>
<dbReference type="InterPro" id="IPR047951">
    <property type="entry name" value="Transpos_ISL3"/>
</dbReference>
<feature type="domain" description="Transposase IS204/IS1001/IS1096/IS1165 DDE" evidence="1">
    <location>
        <begin position="1"/>
        <end position="152"/>
    </location>
</feature>
<gene>
    <name evidence="2" type="ORF">ACFSJF_19085</name>
</gene>
<dbReference type="Proteomes" id="UP001597383">
    <property type="component" value="Unassembled WGS sequence"/>
</dbReference>
<proteinExistence type="predicted"/>
<reference evidence="3" key="1">
    <citation type="journal article" date="2019" name="Int. J. Syst. Evol. Microbiol.">
        <title>The Global Catalogue of Microorganisms (GCM) 10K type strain sequencing project: providing services to taxonomists for standard genome sequencing and annotation.</title>
        <authorList>
            <consortium name="The Broad Institute Genomics Platform"/>
            <consortium name="The Broad Institute Genome Sequencing Center for Infectious Disease"/>
            <person name="Wu L."/>
            <person name="Ma J."/>
        </authorList>
    </citation>
    <scope>NUCLEOTIDE SEQUENCE [LARGE SCALE GENOMIC DNA]</scope>
    <source>
        <strain evidence="3">R28</strain>
    </source>
</reference>
<evidence type="ECO:0000313" key="3">
    <source>
        <dbReference type="Proteomes" id="UP001597383"/>
    </source>
</evidence>
<accession>A0ABW4W3T0</accession>
<feature type="non-terminal residue" evidence="2">
    <location>
        <position position="1"/>
    </location>
</feature>
<dbReference type="PANTHER" id="PTHR33498">
    <property type="entry name" value="TRANSPOSASE FOR INSERTION SEQUENCE ELEMENT IS1557"/>
    <property type="match status" value="1"/>
</dbReference>
<evidence type="ECO:0000259" key="1">
    <source>
        <dbReference type="Pfam" id="PF01610"/>
    </source>
</evidence>
<protein>
    <submittedName>
        <fullName evidence="2">Transposase</fullName>
    </submittedName>
</protein>